<name>A0ABY7YE53_9XANT</name>
<evidence type="ECO:0000313" key="1">
    <source>
        <dbReference type="EMBL" id="WDM72163.1"/>
    </source>
</evidence>
<dbReference type="RefSeq" id="WP_274396857.1">
    <property type="nucleotide sequence ID" value="NZ_CP082213.1"/>
</dbReference>
<evidence type="ECO:0000313" key="2">
    <source>
        <dbReference type="Proteomes" id="UP001214201"/>
    </source>
</evidence>
<organism evidence="1 2">
    <name type="scientific">Xanthomonas cucurbitae</name>
    <dbReference type="NCBI Taxonomy" id="56453"/>
    <lineage>
        <taxon>Bacteria</taxon>
        <taxon>Pseudomonadati</taxon>
        <taxon>Pseudomonadota</taxon>
        <taxon>Gammaproteobacteria</taxon>
        <taxon>Lysobacterales</taxon>
        <taxon>Lysobacteraceae</taxon>
        <taxon>Xanthomonas</taxon>
    </lineage>
</organism>
<accession>A0ABY7YE53</accession>
<protein>
    <submittedName>
        <fullName evidence="1">Uncharacterized protein</fullName>
    </submittedName>
</protein>
<keyword evidence="2" id="KW-1185">Reference proteome</keyword>
<proteinExistence type="predicted"/>
<dbReference type="EMBL" id="CP082214">
    <property type="protein sequence ID" value="WDM72163.1"/>
    <property type="molecule type" value="Genomic_DNA"/>
</dbReference>
<reference evidence="1 2" key="1">
    <citation type="submission" date="2021-08" db="EMBL/GenBank/DDBJ databases">
        <title>Genome sequences of Xanthomonas cucurbitae isolates from 5 Midwestern US states.</title>
        <authorList>
            <person name="Hind S.R."/>
        </authorList>
    </citation>
    <scope>NUCLEOTIDE SEQUENCE [LARGE SCALE GENOMIC DNA]</scope>
    <source>
        <strain evidence="1 2">OH_261</strain>
    </source>
</reference>
<gene>
    <name evidence="1" type="ORF">K6978_02895</name>
</gene>
<dbReference type="Proteomes" id="UP001214201">
    <property type="component" value="Chromosome"/>
</dbReference>
<sequence length="173" mass="18434">MKAAHAKFFSIFALGVFSLPVLGQVVIPRVFTGTSDSAYGRTPAKAVELAAVAAIQSAWTQLYGNCTLSGYSYQSRSTYYAASANVNCTKPGKYIPVVVIFTFSGATDPLFDNGIRTESSAIDTAVMRSEAAARAEGYSECVLKGYSTWKPSPPLEVWAASAVVDCKKSVSFI</sequence>